<dbReference type="EC" id="2.7.11.1" evidence="11"/>
<feature type="region of interest" description="Disordered" evidence="40">
    <location>
        <begin position="461"/>
        <end position="509"/>
    </location>
</feature>
<feature type="binding site" evidence="39">
    <location>
        <position position="153"/>
    </location>
    <ligand>
        <name>ATP</name>
        <dbReference type="ChEBI" id="CHEBI:30616"/>
    </ligand>
</feature>
<evidence type="ECO:0000256" key="7">
    <source>
        <dbReference type="ARBA" id="ARBA00004514"/>
    </source>
</evidence>
<keyword evidence="30" id="KW-0168">Coated pit</keyword>
<evidence type="ECO:0000256" key="24">
    <source>
        <dbReference type="ARBA" id="ARBA00022840"/>
    </source>
</evidence>
<evidence type="ECO:0000256" key="30">
    <source>
        <dbReference type="ARBA" id="ARBA00023176"/>
    </source>
</evidence>
<keyword evidence="21 39" id="KW-0547">Nucleotide-binding</keyword>
<keyword evidence="23" id="KW-0418">Kinase</keyword>
<reference evidence="44" key="3">
    <citation type="submission" date="2015-06" db="UniProtKB">
        <authorList>
            <consortium name="EnsemblMetazoa"/>
        </authorList>
    </citation>
    <scope>IDENTIFICATION</scope>
</reference>
<dbReference type="GO" id="GO:0005905">
    <property type="term" value="C:clathrin-coated pit"/>
    <property type="evidence" value="ECO:0007669"/>
    <property type="project" value="UniProtKB-SubCell"/>
</dbReference>
<evidence type="ECO:0000256" key="3">
    <source>
        <dbReference type="ARBA" id="ARBA00004132"/>
    </source>
</evidence>
<keyword evidence="13" id="KW-1003">Cell membrane</keyword>
<dbReference type="GO" id="GO:0006897">
    <property type="term" value="P:endocytosis"/>
    <property type="evidence" value="ECO:0007669"/>
    <property type="project" value="UniProtKB-KW"/>
</dbReference>
<reference evidence="43 45" key="2">
    <citation type="journal article" date="2013" name="Nature">
        <title>Insights into bilaterian evolution from three spiralian genomes.</title>
        <authorList>
            <person name="Simakov O."/>
            <person name="Marletaz F."/>
            <person name="Cho S.J."/>
            <person name="Edsinger-Gonzales E."/>
            <person name="Havlak P."/>
            <person name="Hellsten U."/>
            <person name="Kuo D.H."/>
            <person name="Larsson T."/>
            <person name="Lv J."/>
            <person name="Arendt D."/>
            <person name="Savage R."/>
            <person name="Osoegawa K."/>
            <person name="de Jong P."/>
            <person name="Grimwood J."/>
            <person name="Chapman J.A."/>
            <person name="Shapiro H."/>
            <person name="Aerts A."/>
            <person name="Otillar R.P."/>
            <person name="Terry A.Y."/>
            <person name="Boore J.L."/>
            <person name="Grigoriev I.V."/>
            <person name="Lindberg D.R."/>
            <person name="Seaver E.C."/>
            <person name="Weisblat D.A."/>
            <person name="Putnam N.H."/>
            <person name="Rokhsar D.S."/>
        </authorList>
    </citation>
    <scope>NUCLEOTIDE SEQUENCE</scope>
    <source>
        <strain evidence="43 45">I ESC-2004</strain>
    </source>
</reference>
<dbReference type="FunFam" id="1.10.510.10:FF:000080">
    <property type="entry name" value="Putative activated CDC42 kinase 1"/>
    <property type="match status" value="1"/>
</dbReference>
<dbReference type="EC" id="2.7.10.2" evidence="10"/>
<evidence type="ECO:0000256" key="14">
    <source>
        <dbReference type="ARBA" id="ARBA00022481"/>
    </source>
</evidence>
<dbReference type="InterPro" id="IPR055175">
    <property type="entry name" value="ACK/TNK-like_SAM"/>
</dbReference>
<dbReference type="FunFam" id="3.30.200.20:FF:000107">
    <property type="entry name" value="Putative activated CDC42 kinase 1"/>
    <property type="match status" value="1"/>
</dbReference>
<evidence type="ECO:0000256" key="37">
    <source>
        <dbReference type="ARBA" id="ARBA00077194"/>
    </source>
</evidence>
<dbReference type="Pfam" id="PF07714">
    <property type="entry name" value="PK_Tyr_Ser-Thr"/>
    <property type="match status" value="1"/>
</dbReference>
<dbReference type="PROSITE" id="PS50002">
    <property type="entry name" value="SH3"/>
    <property type="match status" value="1"/>
</dbReference>
<comment type="cofactor">
    <cofactor evidence="1">
        <name>Mg(2+)</name>
        <dbReference type="ChEBI" id="CHEBI:18420"/>
    </cofactor>
</comment>
<dbReference type="GO" id="GO:0046872">
    <property type="term" value="F:metal ion binding"/>
    <property type="evidence" value="ECO:0007669"/>
    <property type="project" value="UniProtKB-KW"/>
</dbReference>
<dbReference type="CDD" id="cd09539">
    <property type="entry name" value="SAM_TNK-like"/>
    <property type="match status" value="1"/>
</dbReference>
<evidence type="ECO:0000313" key="44">
    <source>
        <dbReference type="EnsemblMetazoa" id="CapteP168170"/>
    </source>
</evidence>
<evidence type="ECO:0000256" key="15">
    <source>
        <dbReference type="ARBA" id="ARBA00022490"/>
    </source>
</evidence>
<evidence type="ECO:0000256" key="27">
    <source>
        <dbReference type="ARBA" id="ARBA00022949"/>
    </source>
</evidence>
<protein>
    <recommendedName>
        <fullName evidence="36">Activated CDC42 kinase 1</fullName>
        <ecNumber evidence="10">2.7.10.2</ecNumber>
        <ecNumber evidence="11">2.7.11.1</ecNumber>
    </recommendedName>
    <alternativeName>
        <fullName evidence="37">Tyrosine kinase non-receptor protein 2</fullName>
    </alternativeName>
</protein>
<dbReference type="InterPro" id="IPR037085">
    <property type="entry name" value="Cdc42-bd-like_dom_sf"/>
</dbReference>
<dbReference type="InterPro" id="IPR020635">
    <property type="entry name" value="Tyr_kinase_cat_dom"/>
</dbReference>
<keyword evidence="17" id="KW-0597">Phosphoprotein</keyword>
<comment type="subcellular location">
    <subcellularLocation>
        <location evidence="8">Cell junction</location>
        <location evidence="8">Adherens junction</location>
    </subcellularLocation>
    <subcellularLocation>
        <location evidence="6">Cell membrane</location>
    </subcellularLocation>
    <subcellularLocation>
        <location evidence="7">Cytoplasm</location>
        <location evidence="7">Cytosol</location>
    </subcellularLocation>
    <subcellularLocation>
        <location evidence="5">Cytoplasmic vesicle membrane</location>
        <topology evidence="5">Peripheral membrane protein</topology>
        <orientation evidence="5">Cytoplasmic side</orientation>
    </subcellularLocation>
    <subcellularLocation>
        <location evidence="3">Cytoplasmic vesicle</location>
        <location evidence="3">Clathrin-coated vesicle</location>
    </subcellularLocation>
    <subcellularLocation>
        <location evidence="4">Endosome</location>
    </subcellularLocation>
    <subcellularLocation>
        <location evidence="9">Membrane</location>
        <location evidence="9">Clathrin-coated pit</location>
    </subcellularLocation>
    <subcellularLocation>
        <location evidence="2">Nucleus</location>
    </subcellularLocation>
</comment>
<evidence type="ECO:0000256" key="4">
    <source>
        <dbReference type="ARBA" id="ARBA00004177"/>
    </source>
</evidence>
<dbReference type="PRINTS" id="PR00109">
    <property type="entry name" value="TYRKINASE"/>
</dbReference>
<dbReference type="SUPFAM" id="SSF56112">
    <property type="entry name" value="Protein kinase-like (PK-like)"/>
    <property type="match status" value="1"/>
</dbReference>
<evidence type="ECO:0000256" key="12">
    <source>
        <dbReference type="ARBA" id="ARBA00022443"/>
    </source>
</evidence>
<dbReference type="Pfam" id="PF22931">
    <property type="entry name" value="SAM_TNK"/>
    <property type="match status" value="1"/>
</dbReference>
<dbReference type="EnsemblMetazoa" id="CapteT168170">
    <property type="protein sequence ID" value="CapteP168170"/>
    <property type="gene ID" value="CapteG168170"/>
</dbReference>
<evidence type="ECO:0000256" key="19">
    <source>
        <dbReference type="ARBA" id="ARBA00022679"/>
    </source>
</evidence>
<keyword evidence="12 38" id="KW-0728">SH3 domain</keyword>
<dbReference type="InterPro" id="IPR000719">
    <property type="entry name" value="Prot_kinase_dom"/>
</dbReference>
<sequence>MAGGSPDLDSGWLRTLLTEVQLSQFFVKIRDDLQVTRLSHFDYVKSDDLEKIGMGKPACRRLLDAVKKKKSTRKKSLLDKILPGSSSKSERSSPDMNQNKRSHVAAADLSSLTCLINEKDLWMYAKLGDGSFGVVRKGDWTTPSGAKVPVAVKILKSEVLSLPGAFEDFVKEVNAMHTLDHPNLIRLYGVALSSPLMMVTELAPLGALIDRLRQDGHRYLITVLCDYAVQIATGMAYLESKRFIHRDLAARNVLLASDDKIKIGDFGLMRALPSQEDHYVMTEHKKVPFAWCAPESLKSRHFSHASDCWMFAVTLWEMFTNGQEPWVGLNGTQILEKIDQEGERLRQPDFCPRDIYQLMLQCWAHKPQDRPTFEALKDFLTEVRPLEMRALRKFDEYGKLNIEEGDLIIIIEGIPSMYWWNGQCKRTCQVGKFPRMLLTDCACCAVEDISSPLKNSLIHTGHADPTGKKSWGDPGTIDEVYLRNPMEPPDITGEVTEVQPTQLPDRNKS</sequence>
<dbReference type="FunFam" id="4.10.680.10:FF:000001">
    <property type="entry name" value="activated CDC42 kinase 1 isoform X1"/>
    <property type="match status" value="1"/>
</dbReference>
<keyword evidence="28" id="KW-0472">Membrane</keyword>
<dbReference type="Gene3D" id="3.30.200.20">
    <property type="entry name" value="Phosphorylase Kinase, domain 1"/>
    <property type="match status" value="1"/>
</dbReference>
<dbReference type="GO" id="GO:0005768">
    <property type="term" value="C:endosome"/>
    <property type="evidence" value="ECO:0007669"/>
    <property type="project" value="UniProtKB-SubCell"/>
</dbReference>
<dbReference type="AlphaFoldDB" id="R7VLR4"/>
<dbReference type="Gene3D" id="1.10.510.10">
    <property type="entry name" value="Transferase(Phosphotransferase) domain 1"/>
    <property type="match status" value="1"/>
</dbReference>
<evidence type="ECO:0000256" key="32">
    <source>
        <dbReference type="ARBA" id="ARBA00023329"/>
    </source>
</evidence>
<evidence type="ECO:0000256" key="20">
    <source>
        <dbReference type="ARBA" id="ARBA00022723"/>
    </source>
</evidence>
<feature type="compositionally biased region" description="Basic and acidic residues" evidence="40">
    <location>
        <begin position="461"/>
        <end position="471"/>
    </location>
</feature>
<keyword evidence="45" id="KW-1185">Reference proteome</keyword>
<comment type="catalytic activity">
    <reaction evidence="34">
        <text>L-seryl-[protein] + ATP = O-phospho-L-seryl-[protein] + ADP + H(+)</text>
        <dbReference type="Rhea" id="RHEA:17989"/>
        <dbReference type="Rhea" id="RHEA-COMP:9863"/>
        <dbReference type="Rhea" id="RHEA-COMP:11604"/>
        <dbReference type="ChEBI" id="CHEBI:15378"/>
        <dbReference type="ChEBI" id="CHEBI:29999"/>
        <dbReference type="ChEBI" id="CHEBI:30616"/>
        <dbReference type="ChEBI" id="CHEBI:83421"/>
        <dbReference type="ChEBI" id="CHEBI:456216"/>
        <dbReference type="EC" id="2.7.11.1"/>
    </reaction>
</comment>
<dbReference type="InterPro" id="IPR049587">
    <property type="entry name" value="TNK-like_SAM"/>
</dbReference>
<evidence type="ECO:0000313" key="43">
    <source>
        <dbReference type="EMBL" id="ELU18506.1"/>
    </source>
</evidence>
<evidence type="ECO:0000256" key="17">
    <source>
        <dbReference type="ARBA" id="ARBA00022553"/>
    </source>
</evidence>
<keyword evidence="31" id="KW-0539">Nucleus</keyword>
<evidence type="ECO:0000256" key="36">
    <source>
        <dbReference type="ARBA" id="ARBA00072244"/>
    </source>
</evidence>
<feature type="region of interest" description="Disordered" evidence="40">
    <location>
        <begin position="80"/>
        <end position="102"/>
    </location>
</feature>
<evidence type="ECO:0000256" key="5">
    <source>
        <dbReference type="ARBA" id="ARBA00004180"/>
    </source>
</evidence>
<feature type="compositionally biased region" description="Polar residues" evidence="40">
    <location>
        <begin position="498"/>
        <end position="509"/>
    </location>
</feature>
<keyword evidence="19" id="KW-0808">Transferase</keyword>
<dbReference type="OrthoDB" id="635774at2759"/>
<feature type="domain" description="Protein kinase" evidence="42">
    <location>
        <begin position="121"/>
        <end position="380"/>
    </location>
</feature>
<dbReference type="GO" id="GO:0004674">
    <property type="term" value="F:protein serine/threonine kinase activity"/>
    <property type="evidence" value="ECO:0007669"/>
    <property type="project" value="UniProtKB-KW"/>
</dbReference>
<evidence type="ECO:0000256" key="23">
    <source>
        <dbReference type="ARBA" id="ARBA00022777"/>
    </source>
</evidence>
<evidence type="ECO:0000256" key="28">
    <source>
        <dbReference type="ARBA" id="ARBA00023136"/>
    </source>
</evidence>
<evidence type="ECO:0000256" key="26">
    <source>
        <dbReference type="ARBA" id="ARBA00022843"/>
    </source>
</evidence>
<dbReference type="PROSITE" id="PS00109">
    <property type="entry name" value="PROTEIN_KINASE_TYR"/>
    <property type="match status" value="1"/>
</dbReference>
<evidence type="ECO:0000256" key="6">
    <source>
        <dbReference type="ARBA" id="ARBA00004236"/>
    </source>
</evidence>
<gene>
    <name evidence="43" type="ORF">CAPTEDRAFT_168170</name>
</gene>
<dbReference type="HOGENOM" id="CLU_000288_7_39_1"/>
<keyword evidence="27" id="KW-0965">Cell junction</keyword>
<keyword evidence="25" id="KW-0460">Magnesium</keyword>
<evidence type="ECO:0000256" key="11">
    <source>
        <dbReference type="ARBA" id="ARBA00012513"/>
    </source>
</evidence>
<evidence type="ECO:0000256" key="2">
    <source>
        <dbReference type="ARBA" id="ARBA00004123"/>
    </source>
</evidence>
<comment type="similarity">
    <text evidence="35">Belongs to the protein kinase superfamily. Tyr protein kinase family.</text>
</comment>
<keyword evidence="14" id="KW-0488">Methylation</keyword>
<keyword evidence="16" id="KW-0723">Serine/threonine-protein kinase</keyword>
<feature type="domain" description="SH3" evidence="41">
    <location>
        <begin position="383"/>
        <end position="443"/>
    </location>
</feature>
<comment type="catalytic activity">
    <reaction evidence="33">
        <text>L-threonyl-[protein] + ATP = O-phospho-L-threonyl-[protein] + ADP + H(+)</text>
        <dbReference type="Rhea" id="RHEA:46608"/>
        <dbReference type="Rhea" id="RHEA-COMP:11060"/>
        <dbReference type="Rhea" id="RHEA-COMP:11605"/>
        <dbReference type="ChEBI" id="CHEBI:15378"/>
        <dbReference type="ChEBI" id="CHEBI:30013"/>
        <dbReference type="ChEBI" id="CHEBI:30616"/>
        <dbReference type="ChEBI" id="CHEBI:61977"/>
        <dbReference type="ChEBI" id="CHEBI:456216"/>
        <dbReference type="EC" id="2.7.11.1"/>
    </reaction>
</comment>
<dbReference type="EMBL" id="AMQN01003771">
    <property type="status" value="NOT_ANNOTATED_CDS"/>
    <property type="molecule type" value="Genomic_DNA"/>
</dbReference>
<evidence type="ECO:0000256" key="16">
    <source>
        <dbReference type="ARBA" id="ARBA00022527"/>
    </source>
</evidence>
<keyword evidence="29" id="KW-0829">Tyrosine-protein kinase</keyword>
<evidence type="ECO:0000256" key="34">
    <source>
        <dbReference type="ARBA" id="ARBA00048679"/>
    </source>
</evidence>
<evidence type="ECO:0000256" key="1">
    <source>
        <dbReference type="ARBA" id="ARBA00001946"/>
    </source>
</evidence>
<evidence type="ECO:0000256" key="40">
    <source>
        <dbReference type="SAM" id="MobiDB-lite"/>
    </source>
</evidence>
<dbReference type="InterPro" id="IPR011009">
    <property type="entry name" value="Kinase-like_dom_sf"/>
</dbReference>
<dbReference type="InterPro" id="IPR036028">
    <property type="entry name" value="SH3-like_dom_sf"/>
</dbReference>
<keyword evidence="24 39" id="KW-0067">ATP-binding</keyword>
<evidence type="ECO:0000256" key="29">
    <source>
        <dbReference type="ARBA" id="ARBA00023137"/>
    </source>
</evidence>
<dbReference type="GO" id="GO:0005886">
    <property type="term" value="C:plasma membrane"/>
    <property type="evidence" value="ECO:0007669"/>
    <property type="project" value="UniProtKB-SubCell"/>
</dbReference>
<evidence type="ECO:0000259" key="41">
    <source>
        <dbReference type="PROSITE" id="PS50002"/>
    </source>
</evidence>
<keyword evidence="18" id="KW-0254">Endocytosis</keyword>
<dbReference type="GO" id="GO:0005634">
    <property type="term" value="C:nucleus"/>
    <property type="evidence" value="ECO:0007669"/>
    <property type="project" value="UniProtKB-SubCell"/>
</dbReference>
<dbReference type="SMART" id="SM00219">
    <property type="entry name" value="TyrKc"/>
    <property type="match status" value="1"/>
</dbReference>
<evidence type="ECO:0000256" key="22">
    <source>
        <dbReference type="ARBA" id="ARBA00022753"/>
    </source>
</evidence>
<evidence type="ECO:0000259" key="42">
    <source>
        <dbReference type="PROSITE" id="PS50011"/>
    </source>
</evidence>
<evidence type="ECO:0000256" key="25">
    <source>
        <dbReference type="ARBA" id="ARBA00022842"/>
    </source>
</evidence>
<dbReference type="GO" id="GO:0030659">
    <property type="term" value="C:cytoplasmic vesicle membrane"/>
    <property type="evidence" value="ECO:0007669"/>
    <property type="project" value="UniProtKB-SubCell"/>
</dbReference>
<dbReference type="GO" id="GO:0004715">
    <property type="term" value="F:non-membrane spanning protein tyrosine kinase activity"/>
    <property type="evidence" value="ECO:0007669"/>
    <property type="project" value="UniProtKB-EC"/>
</dbReference>
<dbReference type="GO" id="GO:0005829">
    <property type="term" value="C:cytosol"/>
    <property type="evidence" value="ECO:0007669"/>
    <property type="project" value="UniProtKB-SubCell"/>
</dbReference>
<evidence type="ECO:0000256" key="35">
    <source>
        <dbReference type="ARBA" id="ARBA00060742"/>
    </source>
</evidence>
<dbReference type="OMA" id="GQMPWAG"/>
<dbReference type="PROSITE" id="PS00107">
    <property type="entry name" value="PROTEIN_KINASE_ATP"/>
    <property type="match status" value="1"/>
</dbReference>
<proteinExistence type="inferred from homology"/>
<evidence type="ECO:0000256" key="31">
    <source>
        <dbReference type="ARBA" id="ARBA00023242"/>
    </source>
</evidence>
<keyword evidence="20" id="KW-0479">Metal-binding</keyword>
<organism evidence="43">
    <name type="scientific">Capitella teleta</name>
    <name type="common">Polychaete worm</name>
    <dbReference type="NCBI Taxonomy" id="283909"/>
    <lineage>
        <taxon>Eukaryota</taxon>
        <taxon>Metazoa</taxon>
        <taxon>Spiralia</taxon>
        <taxon>Lophotrochozoa</taxon>
        <taxon>Annelida</taxon>
        <taxon>Polychaeta</taxon>
        <taxon>Sedentaria</taxon>
        <taxon>Scolecida</taxon>
        <taxon>Capitellidae</taxon>
        <taxon>Capitella</taxon>
    </lineage>
</organism>
<dbReference type="InterPro" id="IPR050198">
    <property type="entry name" value="Non-receptor_tyrosine_kinases"/>
</dbReference>
<dbReference type="InterPro" id="IPR001245">
    <property type="entry name" value="Ser-Thr/Tyr_kinase_cat_dom"/>
</dbReference>
<dbReference type="Proteomes" id="UP000014760">
    <property type="component" value="Unassembled WGS sequence"/>
</dbReference>
<evidence type="ECO:0000256" key="33">
    <source>
        <dbReference type="ARBA" id="ARBA00047899"/>
    </source>
</evidence>
<keyword evidence="26" id="KW-0832">Ubl conjugation</keyword>
<reference evidence="45" key="1">
    <citation type="submission" date="2012-12" db="EMBL/GenBank/DDBJ databases">
        <authorList>
            <person name="Hellsten U."/>
            <person name="Grimwood J."/>
            <person name="Chapman J.A."/>
            <person name="Shapiro H."/>
            <person name="Aerts A."/>
            <person name="Otillar R.P."/>
            <person name="Terry A.Y."/>
            <person name="Boore J.L."/>
            <person name="Simakov O."/>
            <person name="Marletaz F."/>
            <person name="Cho S.-J."/>
            <person name="Edsinger-Gonzales E."/>
            <person name="Havlak P."/>
            <person name="Kuo D.-H."/>
            <person name="Larsson T."/>
            <person name="Lv J."/>
            <person name="Arendt D."/>
            <person name="Savage R."/>
            <person name="Osoegawa K."/>
            <person name="de Jong P."/>
            <person name="Lindberg D.R."/>
            <person name="Seaver E.C."/>
            <person name="Weisblat D.A."/>
            <person name="Putnam N.H."/>
            <person name="Grigoriev I.V."/>
            <person name="Rokhsar D.S."/>
        </authorList>
    </citation>
    <scope>NUCLEOTIDE SEQUENCE</scope>
    <source>
        <strain evidence="45">I ESC-2004</strain>
    </source>
</reference>
<evidence type="ECO:0000256" key="38">
    <source>
        <dbReference type="PROSITE-ProRule" id="PRU00192"/>
    </source>
</evidence>
<dbReference type="InterPro" id="IPR017441">
    <property type="entry name" value="Protein_kinase_ATP_BS"/>
</dbReference>
<name>R7VLR4_CAPTE</name>
<evidence type="ECO:0000256" key="21">
    <source>
        <dbReference type="ARBA" id="ARBA00022741"/>
    </source>
</evidence>
<dbReference type="InterPro" id="IPR008266">
    <property type="entry name" value="Tyr_kinase_AS"/>
</dbReference>
<dbReference type="Gene3D" id="4.10.680.10">
    <property type="entry name" value="Cdc42-like binding domain"/>
    <property type="match status" value="1"/>
</dbReference>
<dbReference type="PANTHER" id="PTHR24418">
    <property type="entry name" value="TYROSINE-PROTEIN KINASE"/>
    <property type="match status" value="1"/>
</dbReference>
<evidence type="ECO:0000256" key="13">
    <source>
        <dbReference type="ARBA" id="ARBA00022475"/>
    </source>
</evidence>
<dbReference type="Pfam" id="PF09027">
    <property type="entry name" value="GTPase_binding"/>
    <property type="match status" value="1"/>
</dbReference>
<dbReference type="GO" id="GO:0030136">
    <property type="term" value="C:clathrin-coated vesicle"/>
    <property type="evidence" value="ECO:0007669"/>
    <property type="project" value="UniProtKB-SubCell"/>
</dbReference>
<dbReference type="SUPFAM" id="SSF50044">
    <property type="entry name" value="SH3-domain"/>
    <property type="match status" value="1"/>
</dbReference>
<dbReference type="GO" id="GO:0005912">
    <property type="term" value="C:adherens junction"/>
    <property type="evidence" value="ECO:0007669"/>
    <property type="project" value="UniProtKB-SubCell"/>
</dbReference>
<keyword evidence="15" id="KW-0963">Cytoplasm</keyword>
<dbReference type="InterPro" id="IPR001452">
    <property type="entry name" value="SH3_domain"/>
</dbReference>
<accession>R7VLR4</accession>
<dbReference type="GO" id="GO:0005524">
    <property type="term" value="F:ATP binding"/>
    <property type="evidence" value="ECO:0007669"/>
    <property type="project" value="UniProtKB-UniRule"/>
</dbReference>
<keyword evidence="22" id="KW-0967">Endosome</keyword>
<evidence type="ECO:0000256" key="10">
    <source>
        <dbReference type="ARBA" id="ARBA00011903"/>
    </source>
</evidence>
<evidence type="ECO:0000313" key="45">
    <source>
        <dbReference type="Proteomes" id="UP000014760"/>
    </source>
</evidence>
<evidence type="ECO:0000256" key="8">
    <source>
        <dbReference type="ARBA" id="ARBA00004536"/>
    </source>
</evidence>
<dbReference type="STRING" id="283909.R7VLR4"/>
<dbReference type="EMBL" id="KB291874">
    <property type="protein sequence ID" value="ELU18506.1"/>
    <property type="molecule type" value="Genomic_DNA"/>
</dbReference>
<evidence type="ECO:0000256" key="9">
    <source>
        <dbReference type="ARBA" id="ARBA00004600"/>
    </source>
</evidence>
<dbReference type="PROSITE" id="PS50011">
    <property type="entry name" value="PROTEIN_KINASE_DOM"/>
    <property type="match status" value="1"/>
</dbReference>
<evidence type="ECO:0000256" key="18">
    <source>
        <dbReference type="ARBA" id="ARBA00022583"/>
    </source>
</evidence>
<evidence type="ECO:0000256" key="39">
    <source>
        <dbReference type="PROSITE-ProRule" id="PRU10141"/>
    </source>
</evidence>
<dbReference type="CDD" id="cd05040">
    <property type="entry name" value="PTKc_Ack_like"/>
    <property type="match status" value="1"/>
</dbReference>
<dbReference type="InterPro" id="IPR015116">
    <property type="entry name" value="Cdc42-bd-like"/>
</dbReference>
<keyword evidence="32" id="KW-0968">Cytoplasmic vesicle</keyword>